<dbReference type="Proteomes" id="UP000051638">
    <property type="component" value="Unassembled WGS sequence"/>
</dbReference>
<accession>A0A0R2D834</accession>
<comment type="caution">
    <text evidence="1">The sequence shown here is derived from an EMBL/GenBank/DDBJ whole genome shotgun (WGS) entry which is preliminary data.</text>
</comment>
<keyword evidence="2" id="KW-1185">Reference proteome</keyword>
<gene>
    <name evidence="1" type="ORF">FC24_GL000018</name>
</gene>
<evidence type="ECO:0000313" key="1">
    <source>
        <dbReference type="EMBL" id="KRN00191.1"/>
    </source>
</evidence>
<dbReference type="OrthoDB" id="2234534at2"/>
<dbReference type="PATRIC" id="fig|1423796.3.peg.18"/>
<protein>
    <submittedName>
        <fullName evidence="1">Uncharacterized protein</fullName>
    </submittedName>
</protein>
<sequence>MVNKNKSHSISIRLHNTDVKKYEDVLKLQYQKEGKTLVKVIAIPKSIGNGKVFALTNQSSTPTWKSEVEELTGNRIKIPDNTYSKVVIVVKLKDRSRKDRFLSISYGYGESLLDNSKFVTDFGKLVAAKKVSPDKVSSAKTMQVKEDITQNQKQNVGVSSQGIKGLVKSSSEFLTSVSGYFSRGPTETKLTGSNELLRAKRSMPLTEVINDLQYYLDEYLDKKIKIKIASNLSQVKPKKTKDELDQKLAEAIINDKLDFGVAWPGYEEIDNLTVINLLGKGIKPNLEPVQQLRQYIIQKKPTCKTFLNKLQTARIVITKNQAEQSDLQLYKCLFAEISGKNGFYLLYNGVWYTVDNNFYNEMWQNFKSVPVSPLKLPAIKKGETETAYNKRAASEIDAKELHLSTYKSTIGRGTIEPADIVTPNREFLYVKKGLSSAMLSHLFEQAAVAADLLSQHVDPKFRKKILSETNFSEEFLDNEVPNSQITIVFVIIRKTKTLPFFSILSFVDTVKHLRIMSFKVQIAWVSYY</sequence>
<dbReference type="NCBIfam" id="TIGR04141">
    <property type="entry name" value="TIGR04141 family sporadically distributed protein"/>
    <property type="match status" value="1"/>
</dbReference>
<dbReference type="Pfam" id="PF19614">
    <property type="entry name" value="DUF6119"/>
    <property type="match status" value="1"/>
</dbReference>
<name>A0A0R2D834_9LACO</name>
<dbReference type="STRING" id="1423796.FC24_GL000018"/>
<dbReference type="EMBL" id="AYYI01000001">
    <property type="protein sequence ID" value="KRN00191.1"/>
    <property type="molecule type" value="Genomic_DNA"/>
</dbReference>
<proteinExistence type="predicted"/>
<dbReference type="AlphaFoldDB" id="A0A0R2D834"/>
<evidence type="ECO:0000313" key="2">
    <source>
        <dbReference type="Proteomes" id="UP000051638"/>
    </source>
</evidence>
<organism evidence="1 2">
    <name type="scientific">Loigolactobacillus rennini DSM 20253</name>
    <dbReference type="NCBI Taxonomy" id="1423796"/>
    <lineage>
        <taxon>Bacteria</taxon>
        <taxon>Bacillati</taxon>
        <taxon>Bacillota</taxon>
        <taxon>Bacilli</taxon>
        <taxon>Lactobacillales</taxon>
        <taxon>Lactobacillaceae</taxon>
        <taxon>Loigolactobacillus</taxon>
    </lineage>
</organism>
<dbReference type="RefSeq" id="WP_057872835.1">
    <property type="nucleotide sequence ID" value="NZ_AYYI01000001.1"/>
</dbReference>
<dbReference type="InterPro" id="IPR026487">
    <property type="entry name" value="CHP04141"/>
</dbReference>
<reference evidence="1 2" key="1">
    <citation type="journal article" date="2015" name="Genome Announc.">
        <title>Expanding the biotechnology potential of lactobacilli through comparative genomics of 213 strains and associated genera.</title>
        <authorList>
            <person name="Sun Z."/>
            <person name="Harris H.M."/>
            <person name="McCann A."/>
            <person name="Guo C."/>
            <person name="Argimon S."/>
            <person name="Zhang W."/>
            <person name="Yang X."/>
            <person name="Jeffery I.B."/>
            <person name="Cooney J.C."/>
            <person name="Kagawa T.F."/>
            <person name="Liu W."/>
            <person name="Song Y."/>
            <person name="Salvetti E."/>
            <person name="Wrobel A."/>
            <person name="Rasinkangas P."/>
            <person name="Parkhill J."/>
            <person name="Rea M.C."/>
            <person name="O'Sullivan O."/>
            <person name="Ritari J."/>
            <person name="Douillard F.P."/>
            <person name="Paul Ross R."/>
            <person name="Yang R."/>
            <person name="Briner A.E."/>
            <person name="Felis G.E."/>
            <person name="de Vos W.M."/>
            <person name="Barrangou R."/>
            <person name="Klaenhammer T.R."/>
            <person name="Caufield P.W."/>
            <person name="Cui Y."/>
            <person name="Zhang H."/>
            <person name="O'Toole P.W."/>
        </authorList>
    </citation>
    <scope>NUCLEOTIDE SEQUENCE [LARGE SCALE GENOMIC DNA]</scope>
    <source>
        <strain evidence="1 2">DSM 20253</strain>
    </source>
</reference>